<dbReference type="SUPFAM" id="SSF56300">
    <property type="entry name" value="Metallo-dependent phosphatases"/>
    <property type="match status" value="1"/>
</dbReference>
<comment type="caution">
    <text evidence="2">The sequence shown here is derived from an EMBL/GenBank/DDBJ whole genome shotgun (WGS) entry which is preliminary data.</text>
</comment>
<dbReference type="Gene3D" id="3.60.21.10">
    <property type="match status" value="1"/>
</dbReference>
<protein>
    <submittedName>
        <fullName evidence="2">Metallophosphoesterase</fullName>
    </submittedName>
</protein>
<accession>A0A841U4J3</accession>
<dbReference type="InterPro" id="IPR029052">
    <property type="entry name" value="Metallo-depent_PP-like"/>
</dbReference>
<dbReference type="EMBL" id="JACJVR010000068">
    <property type="protein sequence ID" value="MBB6693233.1"/>
    <property type="molecule type" value="Genomic_DNA"/>
</dbReference>
<keyword evidence="3" id="KW-1185">Reference proteome</keyword>
<dbReference type="GO" id="GO:0008803">
    <property type="term" value="F:bis(5'-nucleosyl)-tetraphosphatase (symmetrical) activity"/>
    <property type="evidence" value="ECO:0007669"/>
    <property type="project" value="TreeGrafter"/>
</dbReference>
<proteinExistence type="predicted"/>
<organism evidence="2 3">
    <name type="scientific">Cohnella xylanilytica</name>
    <dbReference type="NCBI Taxonomy" id="557555"/>
    <lineage>
        <taxon>Bacteria</taxon>
        <taxon>Bacillati</taxon>
        <taxon>Bacillota</taxon>
        <taxon>Bacilli</taxon>
        <taxon>Bacillales</taxon>
        <taxon>Paenibacillaceae</taxon>
        <taxon>Cohnella</taxon>
    </lineage>
</organism>
<dbReference type="GO" id="GO:0110154">
    <property type="term" value="P:RNA decapping"/>
    <property type="evidence" value="ECO:0007669"/>
    <property type="project" value="TreeGrafter"/>
</dbReference>
<dbReference type="RefSeq" id="WP_185137209.1">
    <property type="nucleotide sequence ID" value="NZ_BORM01000078.1"/>
</dbReference>
<dbReference type="PANTHER" id="PTHR42850">
    <property type="entry name" value="METALLOPHOSPHOESTERASE"/>
    <property type="match status" value="1"/>
</dbReference>
<dbReference type="GO" id="GO:0005737">
    <property type="term" value="C:cytoplasm"/>
    <property type="evidence" value="ECO:0007669"/>
    <property type="project" value="TreeGrafter"/>
</dbReference>
<dbReference type="GO" id="GO:0016791">
    <property type="term" value="F:phosphatase activity"/>
    <property type="evidence" value="ECO:0007669"/>
    <property type="project" value="TreeGrafter"/>
</dbReference>
<evidence type="ECO:0000313" key="2">
    <source>
        <dbReference type="EMBL" id="MBB6693233.1"/>
    </source>
</evidence>
<name>A0A841U4J3_9BACL</name>
<gene>
    <name evidence="2" type="ORF">H7B90_17655</name>
</gene>
<reference evidence="2 3" key="1">
    <citation type="submission" date="2020-08" db="EMBL/GenBank/DDBJ databases">
        <title>Cohnella phylogeny.</title>
        <authorList>
            <person name="Dunlap C."/>
        </authorList>
    </citation>
    <scope>NUCLEOTIDE SEQUENCE [LARGE SCALE GENOMIC DNA]</scope>
    <source>
        <strain evidence="2 3">DSM 25239</strain>
    </source>
</reference>
<dbReference type="InterPro" id="IPR004843">
    <property type="entry name" value="Calcineurin-like_PHP"/>
</dbReference>
<dbReference type="Proteomes" id="UP000553776">
    <property type="component" value="Unassembled WGS sequence"/>
</dbReference>
<dbReference type="PANTHER" id="PTHR42850:SF4">
    <property type="entry name" value="ZINC-DEPENDENT ENDOPOLYPHOSPHATASE"/>
    <property type="match status" value="1"/>
</dbReference>
<evidence type="ECO:0000259" key="1">
    <source>
        <dbReference type="Pfam" id="PF00149"/>
    </source>
</evidence>
<sequence length="209" mass="23158">MSRILAISDIHGHADGARLLLRKAGYVPGQDELVLLGDFIDWDRGTWPALRYVGELVRGGARATLGNMERWLLSAADTDEGLPLESRELALLRDTPLYVRLGSFLFVHAGIRPGIPLERQTAADLTGIRREFWGDEAPLPYTVVFGHTPTFKMGAEPGELWFGRDRIGIDTGAKHGCRLTLVDLTNRLSYSCSTGAAERYSDFRQSSWG</sequence>
<dbReference type="InterPro" id="IPR050126">
    <property type="entry name" value="Ap4A_hydrolase"/>
</dbReference>
<dbReference type="AlphaFoldDB" id="A0A841U4J3"/>
<dbReference type="Pfam" id="PF00149">
    <property type="entry name" value="Metallophos"/>
    <property type="match status" value="1"/>
</dbReference>
<evidence type="ECO:0000313" key="3">
    <source>
        <dbReference type="Proteomes" id="UP000553776"/>
    </source>
</evidence>
<feature type="domain" description="Calcineurin-like phosphoesterase" evidence="1">
    <location>
        <begin position="3"/>
        <end position="163"/>
    </location>
</feature>